<dbReference type="InterPro" id="IPR000620">
    <property type="entry name" value="EamA_dom"/>
</dbReference>
<reference evidence="7 8" key="1">
    <citation type="submission" date="2019-09" db="EMBL/GenBank/DDBJ databases">
        <title>Wenzhouxiangella sp. Genome sequencing and assembly.</title>
        <authorList>
            <person name="Zhang R."/>
        </authorList>
    </citation>
    <scope>NUCLEOTIDE SEQUENCE [LARGE SCALE GENOMIC DNA]</scope>
    <source>
        <strain evidence="7 8">W260</strain>
    </source>
</reference>
<accession>A0A5N0TE35</accession>
<dbReference type="InterPro" id="IPR037185">
    <property type="entry name" value="EmrE-like"/>
</dbReference>
<evidence type="ECO:0000313" key="7">
    <source>
        <dbReference type="EMBL" id="KAA9133285.1"/>
    </source>
</evidence>
<evidence type="ECO:0000256" key="4">
    <source>
        <dbReference type="ARBA" id="ARBA00023136"/>
    </source>
</evidence>
<dbReference type="RefSeq" id="WP_150862843.1">
    <property type="nucleotide sequence ID" value="NZ_VYXP01000002.1"/>
</dbReference>
<organism evidence="7 8">
    <name type="scientific">Marinihelvus fidelis</name>
    <dbReference type="NCBI Taxonomy" id="2613842"/>
    <lineage>
        <taxon>Bacteria</taxon>
        <taxon>Pseudomonadati</taxon>
        <taxon>Pseudomonadota</taxon>
        <taxon>Gammaproteobacteria</taxon>
        <taxon>Chromatiales</taxon>
        <taxon>Wenzhouxiangellaceae</taxon>
        <taxon>Marinihelvus</taxon>
    </lineage>
</organism>
<dbReference type="EMBL" id="VYXP01000002">
    <property type="protein sequence ID" value="KAA9133285.1"/>
    <property type="molecule type" value="Genomic_DNA"/>
</dbReference>
<keyword evidence="8" id="KW-1185">Reference proteome</keyword>
<dbReference type="SUPFAM" id="SSF103481">
    <property type="entry name" value="Multidrug resistance efflux transporter EmrE"/>
    <property type="match status" value="1"/>
</dbReference>
<dbReference type="AlphaFoldDB" id="A0A5N0TE35"/>
<evidence type="ECO:0000256" key="1">
    <source>
        <dbReference type="ARBA" id="ARBA00004141"/>
    </source>
</evidence>
<feature type="transmembrane region" description="Helical" evidence="5">
    <location>
        <begin position="39"/>
        <end position="55"/>
    </location>
</feature>
<evidence type="ECO:0000256" key="5">
    <source>
        <dbReference type="SAM" id="Phobius"/>
    </source>
</evidence>
<evidence type="ECO:0000313" key="8">
    <source>
        <dbReference type="Proteomes" id="UP000325372"/>
    </source>
</evidence>
<comment type="caution">
    <text evidence="7">The sequence shown here is derived from an EMBL/GenBank/DDBJ whole genome shotgun (WGS) entry which is preliminary data.</text>
</comment>
<dbReference type="InterPro" id="IPR050638">
    <property type="entry name" value="AA-Vitamin_Transporters"/>
</dbReference>
<name>A0A5N0TE35_9GAMM</name>
<feature type="transmembrane region" description="Helical" evidence="5">
    <location>
        <begin position="204"/>
        <end position="224"/>
    </location>
</feature>
<feature type="transmembrane region" description="Helical" evidence="5">
    <location>
        <begin position="117"/>
        <end position="135"/>
    </location>
</feature>
<feature type="domain" description="EamA" evidence="6">
    <location>
        <begin position="144"/>
        <end position="274"/>
    </location>
</feature>
<feature type="transmembrane region" description="Helical" evidence="5">
    <location>
        <begin position="173"/>
        <end position="192"/>
    </location>
</feature>
<dbReference type="Proteomes" id="UP000325372">
    <property type="component" value="Unassembled WGS sequence"/>
</dbReference>
<proteinExistence type="predicted"/>
<comment type="subcellular location">
    <subcellularLocation>
        <location evidence="1">Membrane</location>
        <topology evidence="1">Multi-pass membrane protein</topology>
    </subcellularLocation>
</comment>
<dbReference type="Pfam" id="PF00892">
    <property type="entry name" value="EamA"/>
    <property type="match status" value="1"/>
</dbReference>
<keyword evidence="4 5" id="KW-0472">Membrane</keyword>
<gene>
    <name evidence="7" type="ORF">F3N42_02730</name>
</gene>
<feature type="transmembrane region" description="Helical" evidence="5">
    <location>
        <begin position="257"/>
        <end position="275"/>
    </location>
</feature>
<evidence type="ECO:0000256" key="3">
    <source>
        <dbReference type="ARBA" id="ARBA00022989"/>
    </source>
</evidence>
<feature type="transmembrane region" description="Helical" evidence="5">
    <location>
        <begin position="91"/>
        <end position="110"/>
    </location>
</feature>
<keyword evidence="3 5" id="KW-1133">Transmembrane helix</keyword>
<keyword evidence="2 5" id="KW-0812">Transmembrane</keyword>
<sequence length="285" mass="29041">MPPSRLVAISILAMLAFAGNSLLCRVALAGGAIDAATFTLVRLASGAAFLAVLVFPGRIRAGLGGDWISAATLFIYAAGFSFAYLELAAAMGALILFGAVQLTMIGYGLWVGERANGYQVIGVLLAAGGLVWLLLPGAQAPSLPGAMLMLAAGLAWGIYSLRGRGARNPTRDTAGNFIRATLIAAPLGLVMIRDFDVDATGIGYAIASGALASGLGYAIWYMALPHLRAMSAAIMQLSVPVLTAAGGVLLLGEAVSTRLVLASVAILGGVALFLVSKRKAAPKVP</sequence>
<dbReference type="PANTHER" id="PTHR32322">
    <property type="entry name" value="INNER MEMBRANE TRANSPORTER"/>
    <property type="match status" value="1"/>
</dbReference>
<feature type="transmembrane region" description="Helical" evidence="5">
    <location>
        <begin position="231"/>
        <end position="251"/>
    </location>
</feature>
<dbReference type="PANTHER" id="PTHR32322:SF9">
    <property type="entry name" value="AMINO-ACID METABOLITE EFFLUX PUMP-RELATED"/>
    <property type="match status" value="1"/>
</dbReference>
<evidence type="ECO:0000259" key="6">
    <source>
        <dbReference type="Pfam" id="PF00892"/>
    </source>
</evidence>
<protein>
    <submittedName>
        <fullName evidence="7">DMT family transporter</fullName>
    </submittedName>
</protein>
<evidence type="ECO:0000256" key="2">
    <source>
        <dbReference type="ARBA" id="ARBA00022692"/>
    </source>
</evidence>
<feature type="transmembrane region" description="Helical" evidence="5">
    <location>
        <begin position="67"/>
        <end position="85"/>
    </location>
</feature>
<dbReference type="GO" id="GO:0016020">
    <property type="term" value="C:membrane"/>
    <property type="evidence" value="ECO:0007669"/>
    <property type="project" value="UniProtKB-SubCell"/>
</dbReference>
<feature type="transmembrane region" description="Helical" evidence="5">
    <location>
        <begin position="141"/>
        <end position="161"/>
    </location>
</feature>